<keyword evidence="3" id="KW-1185">Reference proteome</keyword>
<proteinExistence type="predicted"/>
<reference evidence="2 3" key="1">
    <citation type="submission" date="2019-12" db="EMBL/GenBank/DDBJ databases">
        <title>Isolation and characterization of three novel carbon monoxide-oxidizing members of Halobacteria from salione crusts and soils.</title>
        <authorList>
            <person name="Myers M.R."/>
            <person name="King G.M."/>
        </authorList>
    </citation>
    <scope>NUCLEOTIDE SEQUENCE [LARGE SCALE GENOMIC DNA]</scope>
    <source>
        <strain evidence="2 3">PCN9</strain>
    </source>
</reference>
<evidence type="ECO:0000256" key="1">
    <source>
        <dbReference type="SAM" id="MobiDB-lite"/>
    </source>
</evidence>
<evidence type="ECO:0000313" key="2">
    <source>
        <dbReference type="EMBL" id="MXR19171.1"/>
    </source>
</evidence>
<dbReference type="EMBL" id="WUUU01000001">
    <property type="protein sequence ID" value="MXR19171.1"/>
    <property type="molecule type" value="Genomic_DNA"/>
</dbReference>
<dbReference type="Proteomes" id="UP000471521">
    <property type="component" value="Unassembled WGS sequence"/>
</dbReference>
<feature type="region of interest" description="Disordered" evidence="1">
    <location>
        <begin position="1"/>
        <end position="28"/>
    </location>
</feature>
<name>A0A6B0SGX3_9EURY</name>
<protein>
    <recommendedName>
        <fullName evidence="4">Small CPxCG-related zinc finger protein</fullName>
    </recommendedName>
</protein>
<evidence type="ECO:0008006" key="4">
    <source>
        <dbReference type="Google" id="ProtNLM"/>
    </source>
</evidence>
<evidence type="ECO:0000313" key="3">
    <source>
        <dbReference type="Proteomes" id="UP000471521"/>
    </source>
</evidence>
<organism evidence="2 3">
    <name type="scientific">Halobacterium bonnevillei</name>
    <dbReference type="NCBI Taxonomy" id="2692200"/>
    <lineage>
        <taxon>Archaea</taxon>
        <taxon>Methanobacteriati</taxon>
        <taxon>Methanobacteriota</taxon>
        <taxon>Stenosarchaea group</taxon>
        <taxon>Halobacteria</taxon>
        <taxon>Halobacteriales</taxon>
        <taxon>Halobacteriaceae</taxon>
        <taxon>Halobacterium</taxon>
    </lineage>
</organism>
<comment type="caution">
    <text evidence="2">The sequence shown here is derived from an EMBL/GenBank/DDBJ whole genome shotgun (WGS) entry which is preliminary data.</text>
</comment>
<sequence length="79" mass="8318">MGIIDTVSSALSSNAASDDGDDSRRNSEGAYWCDDCDVRVRDVAVDAEDLARDADGTPLCPDCGAAMRFERSHADGCAC</sequence>
<dbReference type="AlphaFoldDB" id="A0A6B0SGX3"/>
<dbReference type="RefSeq" id="WP_159524768.1">
    <property type="nucleotide sequence ID" value="NZ_WUUU01000001.1"/>
</dbReference>
<feature type="compositionally biased region" description="Low complexity" evidence="1">
    <location>
        <begin position="8"/>
        <end position="17"/>
    </location>
</feature>
<gene>
    <name evidence="2" type="ORF">GRX66_00610</name>
</gene>
<accession>A0A6B0SGX3</accession>